<keyword evidence="2" id="KW-1185">Reference proteome</keyword>
<keyword evidence="1" id="KW-0378">Hydrolase</keyword>
<evidence type="ECO:0000313" key="1">
    <source>
        <dbReference type="EMBL" id="EEA85836.1"/>
    </source>
</evidence>
<gene>
    <name evidence="1" type="ORF">CLOHIR_00516</name>
</gene>
<dbReference type="Gene3D" id="1.10.150.240">
    <property type="entry name" value="Putative phosphatase, domain 2"/>
    <property type="match status" value="1"/>
</dbReference>
<reference evidence="1 2" key="2">
    <citation type="submission" date="2008-10" db="EMBL/GenBank/DDBJ databases">
        <title>Draft genome sequence of Clostridium hiranonis (DSM 13275).</title>
        <authorList>
            <person name="Sudarsanam P."/>
            <person name="Ley R."/>
            <person name="Guruge J."/>
            <person name="Turnbaugh P.J."/>
            <person name="Mahowald M."/>
            <person name="Liep D."/>
            <person name="Gordon J."/>
        </authorList>
    </citation>
    <scope>NUCLEOTIDE SEQUENCE [LARGE SCALE GENOMIC DNA]</scope>
    <source>
        <strain evidence="1 2">DSM 13275</strain>
    </source>
</reference>
<dbReference type="GO" id="GO:0004713">
    <property type="term" value="F:protein tyrosine kinase activity"/>
    <property type="evidence" value="ECO:0007669"/>
    <property type="project" value="TreeGrafter"/>
</dbReference>
<protein>
    <submittedName>
        <fullName evidence="1">Haloacid dehalogenase-like hydrolase</fullName>
    </submittedName>
</protein>
<dbReference type="GO" id="GO:0005829">
    <property type="term" value="C:cytosol"/>
    <property type="evidence" value="ECO:0007669"/>
    <property type="project" value="TreeGrafter"/>
</dbReference>
<dbReference type="RefSeq" id="WP_006439445.1">
    <property type="nucleotide sequence ID" value="NZ_DS995355.1"/>
</dbReference>
<dbReference type="InterPro" id="IPR041492">
    <property type="entry name" value="HAD_2"/>
</dbReference>
<dbReference type="eggNOG" id="COG0546">
    <property type="taxonomic scope" value="Bacteria"/>
</dbReference>
<name>B6FXB7_PEPHT</name>
<dbReference type="Proteomes" id="UP000003178">
    <property type="component" value="Unassembled WGS sequence"/>
</dbReference>
<dbReference type="PANTHER" id="PTHR43434">
    <property type="entry name" value="PHOSPHOGLYCOLATE PHOSPHATASE"/>
    <property type="match status" value="1"/>
</dbReference>
<dbReference type="OrthoDB" id="9792518at2"/>
<dbReference type="EMBL" id="ABWP01000017">
    <property type="protein sequence ID" value="EEA85836.1"/>
    <property type="molecule type" value="Genomic_DNA"/>
</dbReference>
<dbReference type="FunFam" id="3.40.50.1000:FF:000022">
    <property type="entry name" value="Phosphoglycolate phosphatase"/>
    <property type="match status" value="1"/>
</dbReference>
<dbReference type="PANTHER" id="PTHR43434:SF20">
    <property type="entry name" value="5'-NUCLEOTIDASE"/>
    <property type="match status" value="1"/>
</dbReference>
<dbReference type="STRING" id="500633.CLOHIR_00516"/>
<dbReference type="AlphaFoldDB" id="B6FXB7"/>
<dbReference type="SFLD" id="SFLDG01129">
    <property type="entry name" value="C1.5:_HAD__Beta-PGM__Phosphata"/>
    <property type="match status" value="1"/>
</dbReference>
<reference evidence="1 2" key="1">
    <citation type="submission" date="2008-09" db="EMBL/GenBank/DDBJ databases">
        <authorList>
            <person name="Fulton L."/>
            <person name="Clifton S."/>
            <person name="Fulton B."/>
            <person name="Xu J."/>
            <person name="Minx P."/>
            <person name="Pepin K.H."/>
            <person name="Johnson M."/>
            <person name="Thiruvilangam P."/>
            <person name="Bhonagiri V."/>
            <person name="Nash W.E."/>
            <person name="Mardis E.R."/>
            <person name="Wilson R.K."/>
        </authorList>
    </citation>
    <scope>NUCLEOTIDE SEQUENCE [LARGE SCALE GENOMIC DNA]</scope>
    <source>
        <strain evidence="1 2">DSM 13275</strain>
    </source>
</reference>
<organism evidence="1 2">
    <name type="scientific">Peptacetobacter hiranonis (strain DSM 13275 / JCM 10541 / KCTC 15199 / TO-931)</name>
    <name type="common">Clostridium hiranonis</name>
    <dbReference type="NCBI Taxonomy" id="500633"/>
    <lineage>
        <taxon>Bacteria</taxon>
        <taxon>Bacillati</taxon>
        <taxon>Bacillota</taxon>
        <taxon>Clostridia</taxon>
        <taxon>Peptostreptococcales</taxon>
        <taxon>Peptostreptococcaceae</taxon>
        <taxon>Peptacetobacter</taxon>
    </lineage>
</organism>
<comment type="caution">
    <text evidence="1">The sequence shown here is derived from an EMBL/GenBank/DDBJ whole genome shotgun (WGS) entry which is preliminary data.</text>
</comment>
<dbReference type="InterPro" id="IPR023214">
    <property type="entry name" value="HAD_sf"/>
</dbReference>
<dbReference type="GO" id="GO:0016787">
    <property type="term" value="F:hydrolase activity"/>
    <property type="evidence" value="ECO:0007669"/>
    <property type="project" value="UniProtKB-KW"/>
</dbReference>
<dbReference type="SUPFAM" id="SSF56784">
    <property type="entry name" value="HAD-like"/>
    <property type="match status" value="1"/>
</dbReference>
<sequence>MEKTILFDLDGTLTASGIGITKCVQHALEKMGHPENNLKKLEIFIGPPLITQFMEYLNISKEEAEQAVAYYRERYTTVGIFENELYPNVEKMLKTLKDNNYTLAVSSSKPEKFVKQILEHFKIEQYFDEVVGATMSEKRTDKAEVIEETLKRLGRINCSNNDVNNIVTEKTINTENIIMVGDKKHDVLGARQFGIPCIAVSYGYGTIEELTNENPHKIVNTVDELLAYLLNN</sequence>
<dbReference type="Pfam" id="PF13419">
    <property type="entry name" value="HAD_2"/>
    <property type="match status" value="1"/>
</dbReference>
<dbReference type="HOGENOM" id="CLU_045011_19_4_9"/>
<dbReference type="InterPro" id="IPR036412">
    <property type="entry name" value="HAD-like_sf"/>
</dbReference>
<evidence type="ECO:0000313" key="2">
    <source>
        <dbReference type="Proteomes" id="UP000003178"/>
    </source>
</evidence>
<dbReference type="SFLD" id="SFLDS00003">
    <property type="entry name" value="Haloacid_Dehalogenase"/>
    <property type="match status" value="1"/>
</dbReference>
<dbReference type="InterPro" id="IPR023198">
    <property type="entry name" value="PGP-like_dom2"/>
</dbReference>
<dbReference type="Gene3D" id="3.40.50.1000">
    <property type="entry name" value="HAD superfamily/HAD-like"/>
    <property type="match status" value="1"/>
</dbReference>
<proteinExistence type="predicted"/>
<accession>B6FXB7</accession>
<dbReference type="InterPro" id="IPR050155">
    <property type="entry name" value="HAD-like_hydrolase_sf"/>
</dbReference>